<dbReference type="EMBL" id="LN899827">
    <property type="protein sequence ID" value="CUV43189.1"/>
    <property type="molecule type" value="Genomic_DNA"/>
</dbReference>
<evidence type="ECO:0000313" key="1">
    <source>
        <dbReference type="EMBL" id="CUV43189.1"/>
    </source>
</evidence>
<proteinExistence type="predicted"/>
<organism evidence="1">
    <name type="scientific">Ralstonia solanacearum</name>
    <name type="common">Pseudomonas solanacearum</name>
    <dbReference type="NCBI Taxonomy" id="305"/>
    <lineage>
        <taxon>Bacteria</taxon>
        <taxon>Pseudomonadati</taxon>
        <taxon>Pseudomonadota</taxon>
        <taxon>Betaproteobacteria</taxon>
        <taxon>Burkholderiales</taxon>
        <taxon>Burkholderiaceae</taxon>
        <taxon>Ralstonia</taxon>
        <taxon>Ralstonia solanacearum species complex</taxon>
    </lineage>
</organism>
<evidence type="ECO:0008006" key="2">
    <source>
        <dbReference type="Google" id="ProtNLM"/>
    </source>
</evidence>
<sequence>MSANLIVSGPFDVPFTVSPAKIKCIDTPQARLFWQKTETAAFQLKQGIYIFATRAGKGYRPVYVGKATKAFKNECFTHHKLHHYAQALSNGEKGSPVMFFIALPGKVNKIPKKVIGEVEDLMIQFAAAKNPNLRNKIGTAAADWSIKGVVRGGKGAKTKAASAFTTMMGITKSLAT</sequence>
<protein>
    <recommendedName>
        <fullName evidence="2">GIY-YIG nuclease family protein</fullName>
    </recommendedName>
</protein>
<name>A0A0S4W8X7_RALSL</name>
<accession>A0A0S4W8X7</accession>
<gene>
    <name evidence="1" type="ORF">TO10_v1_10090</name>
</gene>
<reference evidence="1" key="1">
    <citation type="submission" date="2015-10" db="EMBL/GenBank/DDBJ databases">
        <authorList>
            <person name="Gilbert D.G."/>
        </authorList>
    </citation>
    <scope>NUCLEOTIDE SEQUENCE</scope>
    <source>
        <strain evidence="1">Phyl III-seqv23</strain>
    </source>
</reference>
<dbReference type="AlphaFoldDB" id="A0A0S4W8X7"/>